<dbReference type="GO" id="GO:0008483">
    <property type="term" value="F:transaminase activity"/>
    <property type="evidence" value="ECO:0007669"/>
    <property type="project" value="UniProtKB-KW"/>
</dbReference>
<dbReference type="AlphaFoldDB" id="A0A9D5JUK7"/>
<dbReference type="InterPro" id="IPR015424">
    <property type="entry name" value="PyrdxlP-dep_Trfase"/>
</dbReference>
<evidence type="ECO:0000256" key="1">
    <source>
        <dbReference type="PIRSR" id="PIRSR000390-1"/>
    </source>
</evidence>
<dbReference type="PIRSF" id="PIRSF000390">
    <property type="entry name" value="PLP_StrS"/>
    <property type="match status" value="1"/>
</dbReference>
<reference evidence="4" key="1">
    <citation type="submission" date="2019-11" db="EMBL/GenBank/DDBJ databases">
        <title>Microbial mats filling the niche in hypersaline microbial mats.</title>
        <authorList>
            <person name="Wong H.L."/>
            <person name="Macleod F.I."/>
            <person name="White R.A. III"/>
            <person name="Burns B.P."/>
        </authorList>
    </citation>
    <scope>NUCLEOTIDE SEQUENCE</scope>
    <source>
        <strain evidence="4">Rbin_158</strain>
    </source>
</reference>
<evidence type="ECO:0000256" key="3">
    <source>
        <dbReference type="RuleBase" id="RU004508"/>
    </source>
</evidence>
<dbReference type="Pfam" id="PF01041">
    <property type="entry name" value="DegT_DnrJ_EryC1"/>
    <property type="match status" value="1"/>
</dbReference>
<dbReference type="PANTHER" id="PTHR30244:SF34">
    <property type="entry name" value="DTDP-4-AMINO-4,6-DIDEOXYGALACTOSE TRANSAMINASE"/>
    <property type="match status" value="1"/>
</dbReference>
<dbReference type="InterPro" id="IPR015422">
    <property type="entry name" value="PyrdxlP-dep_Trfase_small"/>
</dbReference>
<dbReference type="Proteomes" id="UP000649604">
    <property type="component" value="Unassembled WGS sequence"/>
</dbReference>
<comment type="similarity">
    <text evidence="3">Belongs to the DegT/DnrJ/EryC1 family.</text>
</comment>
<dbReference type="GO" id="GO:0030170">
    <property type="term" value="F:pyridoxal phosphate binding"/>
    <property type="evidence" value="ECO:0007669"/>
    <property type="project" value="TreeGrafter"/>
</dbReference>
<dbReference type="Gene3D" id="3.90.1150.10">
    <property type="entry name" value="Aspartate Aminotransferase, domain 1"/>
    <property type="match status" value="1"/>
</dbReference>
<sequence length="399" mass="44298">MEVTMFQAPQWPVWDQDDVAAVQAVVTSNNWWCGAPQHQAGKNVWAFQQEFARFQEAKHCIAVSNGTVAIEIALLALGVGLGDEVIVSDYTFVASASAVIATNAVPIFCDIDPETLVMDVEKAEALITPRTKAMIAVHLGGNPVAMDRLGEIAHQHHLLVIEDCAHAHGSRYKGTRVGNWSAAGTFSFQASKILTSGEGGAIVCNDDALADTLYSISDCGRKKGEYFYAHYLYGSNYRMPEFHAALLRTQLQRFPQQHARRNANAAYLCDRLNAIEGIRVMKPTPGTEELGYYVYPFLFDPACFNNITKAEFIKKLHNAGIPTDDCYPPLHALTCFKEIKLRKGIDYTQANWGGKKSDDTYFPIVTDVYARSIQLPQYLLLVEEPRQLDSIVEVIQAMQ</sequence>
<dbReference type="InterPro" id="IPR000653">
    <property type="entry name" value="DegT/StrS_aminotransferase"/>
</dbReference>
<gene>
    <name evidence="4" type="ORF">GF339_08180</name>
</gene>
<evidence type="ECO:0000256" key="2">
    <source>
        <dbReference type="PIRSR" id="PIRSR000390-2"/>
    </source>
</evidence>
<dbReference type="Gene3D" id="3.40.640.10">
    <property type="entry name" value="Type I PLP-dependent aspartate aminotransferase-like (Major domain)"/>
    <property type="match status" value="1"/>
</dbReference>
<evidence type="ECO:0000313" key="4">
    <source>
        <dbReference type="EMBL" id="MBD3324548.1"/>
    </source>
</evidence>
<dbReference type="PANTHER" id="PTHR30244">
    <property type="entry name" value="TRANSAMINASE"/>
    <property type="match status" value="1"/>
</dbReference>
<feature type="active site" description="Proton acceptor" evidence="1">
    <location>
        <position position="192"/>
    </location>
</feature>
<dbReference type="InterPro" id="IPR015421">
    <property type="entry name" value="PyrdxlP-dep_Trfase_major"/>
</dbReference>
<accession>A0A9D5JUK7</accession>
<comment type="caution">
    <text evidence="4">The sequence shown here is derived from an EMBL/GenBank/DDBJ whole genome shotgun (WGS) entry which is preliminary data.</text>
</comment>
<dbReference type="GO" id="GO:0000271">
    <property type="term" value="P:polysaccharide biosynthetic process"/>
    <property type="evidence" value="ECO:0007669"/>
    <property type="project" value="TreeGrafter"/>
</dbReference>
<keyword evidence="4" id="KW-0808">Transferase</keyword>
<dbReference type="SUPFAM" id="SSF53383">
    <property type="entry name" value="PLP-dependent transferases"/>
    <property type="match status" value="1"/>
</dbReference>
<keyword evidence="4" id="KW-0032">Aminotransferase</keyword>
<proteinExistence type="inferred from homology"/>
<name>A0A9D5JUK7_9BACT</name>
<organism evidence="4 5">
    <name type="scientific">candidate division KSB3 bacterium</name>
    <dbReference type="NCBI Taxonomy" id="2044937"/>
    <lineage>
        <taxon>Bacteria</taxon>
        <taxon>candidate division KSB3</taxon>
    </lineage>
</organism>
<evidence type="ECO:0000313" key="5">
    <source>
        <dbReference type="Proteomes" id="UP000649604"/>
    </source>
</evidence>
<dbReference type="CDD" id="cd00616">
    <property type="entry name" value="AHBA_syn"/>
    <property type="match status" value="1"/>
</dbReference>
<feature type="modified residue" description="N6-(pyridoxal phosphate)lysine" evidence="2">
    <location>
        <position position="192"/>
    </location>
</feature>
<keyword evidence="2 3" id="KW-0663">Pyridoxal phosphate</keyword>
<protein>
    <submittedName>
        <fullName evidence="4">Aminotransferase class V-fold PLP-dependent enzyme</fullName>
    </submittedName>
</protein>
<dbReference type="EMBL" id="WJJP01000256">
    <property type="protein sequence ID" value="MBD3324548.1"/>
    <property type="molecule type" value="Genomic_DNA"/>
</dbReference>